<comment type="similarity">
    <text evidence="4 11">Belongs to the MoeA family.</text>
</comment>
<dbReference type="RefSeq" id="WP_095611478.1">
    <property type="nucleotide sequence ID" value="NZ_NMPM01000062.1"/>
</dbReference>
<proteinExistence type="inferred from homology"/>
<evidence type="ECO:0000256" key="5">
    <source>
        <dbReference type="ARBA" id="ARBA00022505"/>
    </source>
</evidence>
<dbReference type="Pfam" id="PF03453">
    <property type="entry name" value="MoeA_N"/>
    <property type="match status" value="1"/>
</dbReference>
<protein>
    <recommendedName>
        <fullName evidence="11">Molybdopterin molybdenumtransferase</fullName>
        <ecNumber evidence="11">2.10.1.1</ecNumber>
    </recommendedName>
</protein>
<dbReference type="GO" id="GO:0061599">
    <property type="term" value="F:molybdopterin molybdotransferase activity"/>
    <property type="evidence" value="ECO:0007669"/>
    <property type="project" value="UniProtKB-UniRule"/>
</dbReference>
<dbReference type="SUPFAM" id="SSF63867">
    <property type="entry name" value="MoeA C-terminal domain-like"/>
    <property type="match status" value="1"/>
</dbReference>
<evidence type="ECO:0000256" key="8">
    <source>
        <dbReference type="ARBA" id="ARBA00022842"/>
    </source>
</evidence>
<dbReference type="Pfam" id="PF03454">
    <property type="entry name" value="MoeA_C"/>
    <property type="match status" value="1"/>
</dbReference>
<name>A0A2A2I1W0_9GAMM</name>
<evidence type="ECO:0000313" key="15">
    <source>
        <dbReference type="Proteomes" id="UP000218332"/>
    </source>
</evidence>
<dbReference type="Gene3D" id="2.40.340.10">
    <property type="entry name" value="MoeA, C-terminal, domain IV"/>
    <property type="match status" value="1"/>
</dbReference>
<evidence type="ECO:0000256" key="2">
    <source>
        <dbReference type="ARBA" id="ARBA00002901"/>
    </source>
</evidence>
<keyword evidence="8 11" id="KW-0460">Magnesium</keyword>
<evidence type="ECO:0000256" key="6">
    <source>
        <dbReference type="ARBA" id="ARBA00022679"/>
    </source>
</evidence>
<dbReference type="GO" id="GO:0046872">
    <property type="term" value="F:metal ion binding"/>
    <property type="evidence" value="ECO:0007669"/>
    <property type="project" value="UniProtKB-UniRule"/>
</dbReference>
<evidence type="ECO:0000259" key="13">
    <source>
        <dbReference type="SMART" id="SM00852"/>
    </source>
</evidence>
<keyword evidence="15" id="KW-1185">Reference proteome</keyword>
<feature type="domain" description="MoaB/Mog" evidence="13">
    <location>
        <begin position="181"/>
        <end position="318"/>
    </location>
</feature>
<evidence type="ECO:0000256" key="4">
    <source>
        <dbReference type="ARBA" id="ARBA00010763"/>
    </source>
</evidence>
<dbReference type="NCBIfam" id="TIGR00177">
    <property type="entry name" value="molyb_syn"/>
    <property type="match status" value="1"/>
</dbReference>
<dbReference type="Gene3D" id="3.40.980.10">
    <property type="entry name" value="MoaB/Mog-like domain"/>
    <property type="match status" value="1"/>
</dbReference>
<dbReference type="InterPro" id="IPR038987">
    <property type="entry name" value="MoeA-like"/>
</dbReference>
<organism evidence="14 15">
    <name type="scientific">Tamilnaduibacter salinus</name>
    <dbReference type="NCBI Taxonomy" id="1484056"/>
    <lineage>
        <taxon>Bacteria</taxon>
        <taxon>Pseudomonadati</taxon>
        <taxon>Pseudomonadota</taxon>
        <taxon>Gammaproteobacteria</taxon>
        <taxon>Pseudomonadales</taxon>
        <taxon>Marinobacteraceae</taxon>
        <taxon>Tamilnaduibacter</taxon>
    </lineage>
</organism>
<accession>A0A2A2I1W0</accession>
<dbReference type="SUPFAM" id="SSF53218">
    <property type="entry name" value="Molybdenum cofactor biosynthesis proteins"/>
    <property type="match status" value="1"/>
</dbReference>
<dbReference type="InterPro" id="IPR036425">
    <property type="entry name" value="MoaB/Mog-like_dom_sf"/>
</dbReference>
<keyword evidence="5 11" id="KW-0500">Molybdenum</keyword>
<evidence type="ECO:0000256" key="11">
    <source>
        <dbReference type="RuleBase" id="RU365090"/>
    </source>
</evidence>
<dbReference type="EMBL" id="NMPM01000062">
    <property type="protein sequence ID" value="PAV25408.1"/>
    <property type="molecule type" value="Genomic_DNA"/>
</dbReference>
<evidence type="ECO:0000256" key="10">
    <source>
        <dbReference type="ARBA" id="ARBA00047317"/>
    </source>
</evidence>
<dbReference type="GO" id="GO:0006777">
    <property type="term" value="P:Mo-molybdopterin cofactor biosynthetic process"/>
    <property type="evidence" value="ECO:0007669"/>
    <property type="project" value="UniProtKB-UniRule"/>
</dbReference>
<dbReference type="NCBIfam" id="NF045515">
    <property type="entry name" value="Glp_gephyrin"/>
    <property type="match status" value="1"/>
</dbReference>
<comment type="function">
    <text evidence="2 11">Catalyzes the insertion of molybdate into adenylated molybdopterin with the concomitant release of AMP.</text>
</comment>
<keyword evidence="9 11" id="KW-0501">Molybdenum cofactor biosynthesis</keyword>
<evidence type="ECO:0000256" key="7">
    <source>
        <dbReference type="ARBA" id="ARBA00022723"/>
    </source>
</evidence>
<dbReference type="Gene3D" id="2.170.190.11">
    <property type="entry name" value="Molybdopterin biosynthesis moea protein, domain 3"/>
    <property type="match status" value="1"/>
</dbReference>
<sequence>MAPTDRLTPVDEALDRIRQQAEPVRAPAAENVPLSEALGRVLSHDIPVPMDVPPADNSAADGYAVRSGESGDTPRPVRQRIAAGDSPAPLEPGTVARIFTGATIPDGADAVVMQEHATITEAGMTTERVATPGQNIRPRGQDLGQGAQALAAGTRLRPQELGLLASIGIAEVSVRRPLRVAILTTGNELTPPGRPLPPGAIYNTNRDTFRGLLNAMGCEIVDTGDVADTFDDTRHALEQAAGEADLILSSGGVSVGDEDHVRTAMDALGQIDLWRLAIKPGKPLASGWINDTPMLGLPGNPAAVLVTFAMIVAPLIRQLRGQTPTQVQPLFLPAGFDHDRQAPRREYLRVQVHNEGQTTALFPHPNQSSGMLSSACWADGLAVVPEETTITRGEPVAYYPFSELLR</sequence>
<dbReference type="UniPathway" id="UPA00344"/>
<dbReference type="InterPro" id="IPR036688">
    <property type="entry name" value="MoeA_C_domain_IV_sf"/>
</dbReference>
<evidence type="ECO:0000256" key="12">
    <source>
        <dbReference type="SAM" id="MobiDB-lite"/>
    </source>
</evidence>
<dbReference type="EC" id="2.10.1.1" evidence="11"/>
<dbReference type="AlphaFoldDB" id="A0A2A2I1W0"/>
<dbReference type="InterPro" id="IPR001453">
    <property type="entry name" value="MoaB/Mog_dom"/>
</dbReference>
<dbReference type="InterPro" id="IPR005110">
    <property type="entry name" value="MoeA_linker/N"/>
</dbReference>
<dbReference type="Pfam" id="PF00994">
    <property type="entry name" value="MoCF_biosynth"/>
    <property type="match status" value="1"/>
</dbReference>
<keyword evidence="7 11" id="KW-0479">Metal-binding</keyword>
<dbReference type="Proteomes" id="UP000218332">
    <property type="component" value="Unassembled WGS sequence"/>
</dbReference>
<evidence type="ECO:0000256" key="1">
    <source>
        <dbReference type="ARBA" id="ARBA00001946"/>
    </source>
</evidence>
<reference evidence="14 15" key="1">
    <citation type="submission" date="2017-07" db="EMBL/GenBank/DDBJ databases">
        <title>Tamlnaduibacter salinus (Mi-7) genome sequencing.</title>
        <authorList>
            <person name="Verma A."/>
            <person name="Krishnamurthi S."/>
        </authorList>
    </citation>
    <scope>NUCLEOTIDE SEQUENCE [LARGE SCALE GENOMIC DNA]</scope>
    <source>
        <strain evidence="14 15">Mi-7</strain>
    </source>
</reference>
<dbReference type="Gene3D" id="3.90.105.10">
    <property type="entry name" value="Molybdopterin biosynthesis moea protein, domain 2"/>
    <property type="match status" value="1"/>
</dbReference>
<dbReference type="InterPro" id="IPR005111">
    <property type="entry name" value="MoeA_C_domain_IV"/>
</dbReference>
<comment type="cofactor">
    <cofactor evidence="1 11">
        <name>Mg(2+)</name>
        <dbReference type="ChEBI" id="CHEBI:18420"/>
    </cofactor>
</comment>
<dbReference type="InterPro" id="IPR036135">
    <property type="entry name" value="MoeA_linker/N_sf"/>
</dbReference>
<keyword evidence="6 11" id="KW-0808">Transferase</keyword>
<dbReference type="GO" id="GO:0005829">
    <property type="term" value="C:cytosol"/>
    <property type="evidence" value="ECO:0007669"/>
    <property type="project" value="TreeGrafter"/>
</dbReference>
<dbReference type="PANTHER" id="PTHR10192:SF5">
    <property type="entry name" value="GEPHYRIN"/>
    <property type="match status" value="1"/>
</dbReference>
<dbReference type="FunFam" id="3.40.980.10:FF:000004">
    <property type="entry name" value="Molybdopterin molybdenumtransferase"/>
    <property type="match status" value="1"/>
</dbReference>
<gene>
    <name evidence="14" type="ORF">CF392_10845</name>
</gene>
<dbReference type="SMART" id="SM00852">
    <property type="entry name" value="MoCF_biosynth"/>
    <property type="match status" value="1"/>
</dbReference>
<dbReference type="SUPFAM" id="SSF63882">
    <property type="entry name" value="MoeA N-terminal region -like"/>
    <property type="match status" value="1"/>
</dbReference>
<comment type="pathway">
    <text evidence="3 11">Cofactor biosynthesis; molybdopterin biosynthesis.</text>
</comment>
<comment type="caution">
    <text evidence="14">The sequence shown here is derived from an EMBL/GenBank/DDBJ whole genome shotgun (WGS) entry which is preliminary data.</text>
</comment>
<evidence type="ECO:0000256" key="3">
    <source>
        <dbReference type="ARBA" id="ARBA00005046"/>
    </source>
</evidence>
<evidence type="ECO:0000313" key="14">
    <source>
        <dbReference type="EMBL" id="PAV25408.1"/>
    </source>
</evidence>
<dbReference type="PANTHER" id="PTHR10192">
    <property type="entry name" value="MOLYBDOPTERIN BIOSYNTHESIS PROTEIN"/>
    <property type="match status" value="1"/>
</dbReference>
<dbReference type="CDD" id="cd00887">
    <property type="entry name" value="MoeA"/>
    <property type="match status" value="1"/>
</dbReference>
<comment type="catalytic activity">
    <reaction evidence="10">
        <text>adenylyl-molybdopterin + molybdate = Mo-molybdopterin + AMP + H(+)</text>
        <dbReference type="Rhea" id="RHEA:35047"/>
        <dbReference type="ChEBI" id="CHEBI:15378"/>
        <dbReference type="ChEBI" id="CHEBI:36264"/>
        <dbReference type="ChEBI" id="CHEBI:62727"/>
        <dbReference type="ChEBI" id="CHEBI:71302"/>
        <dbReference type="ChEBI" id="CHEBI:456215"/>
        <dbReference type="EC" id="2.10.1.1"/>
    </reaction>
</comment>
<evidence type="ECO:0000256" key="9">
    <source>
        <dbReference type="ARBA" id="ARBA00023150"/>
    </source>
</evidence>
<feature type="region of interest" description="Disordered" evidence="12">
    <location>
        <begin position="1"/>
        <end position="30"/>
    </location>
</feature>